<name>A0A1Y5IL25_OSTTA</name>
<dbReference type="AlphaFoldDB" id="A0A1Y5IL25"/>
<dbReference type="Proteomes" id="UP000195557">
    <property type="component" value="Unassembled WGS sequence"/>
</dbReference>
<organism evidence="1">
    <name type="scientific">Ostreococcus tauri</name>
    <name type="common">Marine green alga</name>
    <dbReference type="NCBI Taxonomy" id="70448"/>
    <lineage>
        <taxon>Eukaryota</taxon>
        <taxon>Viridiplantae</taxon>
        <taxon>Chlorophyta</taxon>
        <taxon>Mamiellophyceae</taxon>
        <taxon>Mamiellales</taxon>
        <taxon>Bathycoccaceae</taxon>
        <taxon>Ostreococcus</taxon>
    </lineage>
</organism>
<gene>
    <name evidence="1" type="ORF">BE221DRAFT_17034</name>
</gene>
<proteinExistence type="predicted"/>
<evidence type="ECO:0000313" key="1">
    <source>
        <dbReference type="EMBL" id="OUS48854.1"/>
    </source>
</evidence>
<reference evidence="1" key="1">
    <citation type="submission" date="2017-04" db="EMBL/GenBank/DDBJ databases">
        <title>Population genomics of picophytoplankton unveils novel chromosome hypervariability.</title>
        <authorList>
            <consortium name="DOE Joint Genome Institute"/>
            <person name="Blanc-Mathieu R."/>
            <person name="Krasovec M."/>
            <person name="Hebrard M."/>
            <person name="Yau S."/>
            <person name="Desgranges E."/>
            <person name="Martin J."/>
            <person name="Schackwitz W."/>
            <person name="Kuo A."/>
            <person name="Salin G."/>
            <person name="Donnadieu C."/>
            <person name="Desdevises Y."/>
            <person name="Sanchez-Ferandin S."/>
            <person name="Moreau H."/>
            <person name="Rivals E."/>
            <person name="Grigoriev I.V."/>
            <person name="Grimsley N."/>
            <person name="Eyre-Walker A."/>
            <person name="Piganeau G."/>
        </authorList>
    </citation>
    <scope>NUCLEOTIDE SEQUENCE [LARGE SCALE GENOMIC DNA]</scope>
    <source>
        <strain evidence="1">RCC 1115</strain>
    </source>
</reference>
<dbReference type="InterPro" id="IPR012340">
    <property type="entry name" value="NA-bd_OB-fold"/>
</dbReference>
<dbReference type="KEGG" id="ota:OT_ostta09g02880"/>
<dbReference type="Gene3D" id="2.40.50.140">
    <property type="entry name" value="Nucleic acid-binding proteins"/>
    <property type="match status" value="1"/>
</dbReference>
<sequence length="135" mass="14735">MNHATPHVMACAKLSTRAIAFDVRASTTNAPEVDGIACDVVWTQGTIARDDGTTCWVEDDGVEVRARRKTGAVDVARHGAYACVRGRLVRESGRWTIVDAVVVGCEDEGRRRTWRDETEESRAARRAFLGASAMA</sequence>
<dbReference type="EMBL" id="KZ155772">
    <property type="protein sequence ID" value="OUS48854.1"/>
    <property type="molecule type" value="Genomic_DNA"/>
</dbReference>
<accession>A0A1Y5IL25</accession>
<protein>
    <submittedName>
        <fullName evidence="1">Uncharacterized protein</fullName>
    </submittedName>
</protein>
<dbReference type="RefSeq" id="XP_003081279.2">
    <property type="nucleotide sequence ID" value="XM_003081231.2"/>
</dbReference>